<keyword evidence="8 9" id="KW-0289">Folate biosynthesis</keyword>
<evidence type="ECO:0000256" key="1">
    <source>
        <dbReference type="ARBA" id="ARBA00000012"/>
    </source>
</evidence>
<dbReference type="InterPro" id="IPR011005">
    <property type="entry name" value="Dihydropteroate_synth-like_sf"/>
</dbReference>
<evidence type="ECO:0000256" key="2">
    <source>
        <dbReference type="ARBA" id="ARBA00001946"/>
    </source>
</evidence>
<keyword evidence="12" id="KW-1185">Reference proteome</keyword>
<dbReference type="EMBL" id="JAANAS010000039">
    <property type="protein sequence ID" value="NGZ89601.1"/>
    <property type="molecule type" value="Genomic_DNA"/>
</dbReference>
<dbReference type="Pfam" id="PF00809">
    <property type="entry name" value="Pterin_bind"/>
    <property type="match status" value="1"/>
</dbReference>
<evidence type="ECO:0000256" key="3">
    <source>
        <dbReference type="ARBA" id="ARBA00004763"/>
    </source>
</evidence>
<proteinExistence type="inferred from homology"/>
<keyword evidence="7 9" id="KW-0460">Magnesium</keyword>
<evidence type="ECO:0000313" key="11">
    <source>
        <dbReference type="EMBL" id="NGZ89601.1"/>
    </source>
</evidence>
<dbReference type="GO" id="GO:0046656">
    <property type="term" value="P:folic acid biosynthetic process"/>
    <property type="evidence" value="ECO:0007669"/>
    <property type="project" value="UniProtKB-KW"/>
</dbReference>
<dbReference type="Gene3D" id="3.20.20.20">
    <property type="entry name" value="Dihydropteroate synthase-like"/>
    <property type="match status" value="1"/>
</dbReference>
<dbReference type="InterPro" id="IPR045031">
    <property type="entry name" value="DHP_synth-like"/>
</dbReference>
<dbReference type="GO" id="GO:0005829">
    <property type="term" value="C:cytosol"/>
    <property type="evidence" value="ECO:0007669"/>
    <property type="project" value="TreeGrafter"/>
</dbReference>
<dbReference type="GO" id="GO:0004156">
    <property type="term" value="F:dihydropteroate synthase activity"/>
    <property type="evidence" value="ECO:0007669"/>
    <property type="project" value="UniProtKB-EC"/>
</dbReference>
<evidence type="ECO:0000256" key="4">
    <source>
        <dbReference type="ARBA" id="ARBA00012458"/>
    </source>
</evidence>
<evidence type="ECO:0000256" key="8">
    <source>
        <dbReference type="ARBA" id="ARBA00022909"/>
    </source>
</evidence>
<dbReference type="Proteomes" id="UP000643701">
    <property type="component" value="Unassembled WGS sequence"/>
</dbReference>
<dbReference type="PANTHER" id="PTHR20941">
    <property type="entry name" value="FOLATE SYNTHESIS PROTEINS"/>
    <property type="match status" value="1"/>
</dbReference>
<comment type="function">
    <text evidence="9">Catalyzes the condensation of para-aminobenzoate (pABA) with 6-hydroxymethyl-7,8-dihydropterin diphosphate (DHPt-PP) to form 7,8-dihydropteroate (H2Pte), the immediate precursor of folate derivatives.</text>
</comment>
<evidence type="ECO:0000259" key="10">
    <source>
        <dbReference type="PROSITE" id="PS50972"/>
    </source>
</evidence>
<comment type="caution">
    <text evidence="11">The sequence shown here is derived from an EMBL/GenBank/DDBJ whole genome shotgun (WGS) entry which is preliminary data.</text>
</comment>
<dbReference type="PANTHER" id="PTHR20941:SF1">
    <property type="entry name" value="FOLIC ACID SYNTHESIS PROTEIN FOL1"/>
    <property type="match status" value="1"/>
</dbReference>
<reference evidence="11" key="1">
    <citation type="submission" date="2020-03" db="EMBL/GenBank/DDBJ databases">
        <title>Psychroflexus Maritimus sp. nov., isolate from marine sediment.</title>
        <authorList>
            <person name="Zhong Y.-L."/>
        </authorList>
    </citation>
    <scope>NUCLEOTIDE SEQUENCE</scope>
    <source>
        <strain evidence="11">C1</strain>
    </source>
</reference>
<keyword evidence="6 9" id="KW-0479">Metal-binding</keyword>
<organism evidence="11 12">
    <name type="scientific">Psychroflexus maritimus</name>
    <dbReference type="NCBI Taxonomy" id="2714865"/>
    <lineage>
        <taxon>Bacteria</taxon>
        <taxon>Pseudomonadati</taxon>
        <taxon>Bacteroidota</taxon>
        <taxon>Flavobacteriia</taxon>
        <taxon>Flavobacteriales</taxon>
        <taxon>Flavobacteriaceae</taxon>
        <taxon>Psychroflexus</taxon>
    </lineage>
</organism>
<dbReference type="NCBIfam" id="TIGR01496">
    <property type="entry name" value="DHPS"/>
    <property type="match status" value="1"/>
</dbReference>
<evidence type="ECO:0000256" key="9">
    <source>
        <dbReference type="RuleBase" id="RU361205"/>
    </source>
</evidence>
<feature type="domain" description="Pterin-binding" evidence="10">
    <location>
        <begin position="15"/>
        <end position="267"/>
    </location>
</feature>
<name>A0A967E6C0_9FLAO</name>
<comment type="similarity">
    <text evidence="9">Belongs to the DHPS family.</text>
</comment>
<dbReference type="AlphaFoldDB" id="A0A967E6C0"/>
<comment type="pathway">
    <text evidence="3 9">Cofactor biosynthesis; tetrahydrofolate biosynthesis; 7,8-dihydrofolate from 2-amino-4-hydroxy-6-hydroxymethyl-7,8-dihydropteridine diphosphate and 4-aminobenzoate: step 1/2.</text>
</comment>
<dbReference type="PROSITE" id="PS00792">
    <property type="entry name" value="DHPS_1"/>
    <property type="match status" value="1"/>
</dbReference>
<comment type="cofactor">
    <cofactor evidence="2 9">
        <name>Mg(2+)</name>
        <dbReference type="ChEBI" id="CHEBI:18420"/>
    </cofactor>
</comment>
<gene>
    <name evidence="11" type="primary">folP</name>
    <name evidence="11" type="ORF">G7034_04970</name>
</gene>
<dbReference type="InterPro" id="IPR000489">
    <property type="entry name" value="Pterin-binding_dom"/>
</dbReference>
<dbReference type="SUPFAM" id="SSF51717">
    <property type="entry name" value="Dihydropteroate synthetase-like"/>
    <property type="match status" value="1"/>
</dbReference>
<dbReference type="PROSITE" id="PS50972">
    <property type="entry name" value="PTERIN_BINDING"/>
    <property type="match status" value="1"/>
</dbReference>
<protein>
    <recommendedName>
        <fullName evidence="4 9">Dihydropteroate synthase</fullName>
        <shortName evidence="9">DHPS</shortName>
        <ecNumber evidence="4 9">2.5.1.15</ecNumber>
    </recommendedName>
    <alternativeName>
        <fullName evidence="9">Dihydropteroate pyrophosphorylase</fullName>
    </alternativeName>
</protein>
<sequence length="277" mass="30833">MHINCKGQLINFKTPKIMGVLNITPDSFYDGGRYKDSKSVLLQAEKMISEGVDFIDLGAYSSRPGAKNIDENTEKSRLLPILEELVKEFPQTPYSIDTFRSSVAEEALNLGAALINDISAGKLDDQMMATVAKYKVPYVMMHMLGTPQNMQELNSYENIINTINYYFSSQIKKARALGIADIILDPGFGFAKNSHQNFEILHSLNLFKNFEVPLLVGLSRKSMIYRNLGITPSEALNGTSVLNTIAILKGASILRVHDVKEAKEVIELCSLTFSNKK</sequence>
<evidence type="ECO:0000256" key="5">
    <source>
        <dbReference type="ARBA" id="ARBA00022679"/>
    </source>
</evidence>
<evidence type="ECO:0000256" key="7">
    <source>
        <dbReference type="ARBA" id="ARBA00022842"/>
    </source>
</evidence>
<keyword evidence="5 9" id="KW-0808">Transferase</keyword>
<evidence type="ECO:0000313" key="12">
    <source>
        <dbReference type="Proteomes" id="UP000643701"/>
    </source>
</evidence>
<accession>A0A967E6C0</accession>
<dbReference type="InterPro" id="IPR006390">
    <property type="entry name" value="DHP_synth_dom"/>
</dbReference>
<dbReference type="EC" id="2.5.1.15" evidence="4 9"/>
<dbReference type="CDD" id="cd00739">
    <property type="entry name" value="DHPS"/>
    <property type="match status" value="1"/>
</dbReference>
<comment type="catalytic activity">
    <reaction evidence="1">
        <text>(7,8-dihydropterin-6-yl)methyl diphosphate + 4-aminobenzoate = 7,8-dihydropteroate + diphosphate</text>
        <dbReference type="Rhea" id="RHEA:19949"/>
        <dbReference type="ChEBI" id="CHEBI:17836"/>
        <dbReference type="ChEBI" id="CHEBI:17839"/>
        <dbReference type="ChEBI" id="CHEBI:33019"/>
        <dbReference type="ChEBI" id="CHEBI:72950"/>
        <dbReference type="EC" id="2.5.1.15"/>
    </reaction>
</comment>
<dbReference type="GO" id="GO:0046872">
    <property type="term" value="F:metal ion binding"/>
    <property type="evidence" value="ECO:0007669"/>
    <property type="project" value="UniProtKB-KW"/>
</dbReference>
<dbReference type="GO" id="GO:0046654">
    <property type="term" value="P:tetrahydrofolate biosynthetic process"/>
    <property type="evidence" value="ECO:0007669"/>
    <property type="project" value="TreeGrafter"/>
</dbReference>
<evidence type="ECO:0000256" key="6">
    <source>
        <dbReference type="ARBA" id="ARBA00022723"/>
    </source>
</evidence>